<dbReference type="InterPro" id="IPR012337">
    <property type="entry name" value="RNaseH-like_sf"/>
</dbReference>
<evidence type="ECO:0000313" key="3">
    <source>
        <dbReference type="EMBL" id="TXG54404.1"/>
    </source>
</evidence>
<dbReference type="PANTHER" id="PTHR42648:SF26">
    <property type="entry name" value="INTEGRASE CATALYTIC DOMAIN-CONTAINING PROTEIN"/>
    <property type="match status" value="1"/>
</dbReference>
<evidence type="ECO:0000259" key="2">
    <source>
        <dbReference type="PROSITE" id="PS50994"/>
    </source>
</evidence>
<dbReference type="GO" id="GO:0003676">
    <property type="term" value="F:nucleic acid binding"/>
    <property type="evidence" value="ECO:0007669"/>
    <property type="project" value="InterPro"/>
</dbReference>
<protein>
    <recommendedName>
        <fullName evidence="2">Integrase catalytic domain-containing protein</fullName>
    </recommendedName>
</protein>
<feature type="compositionally biased region" description="Low complexity" evidence="1">
    <location>
        <begin position="161"/>
        <end position="188"/>
    </location>
</feature>
<dbReference type="InterPro" id="IPR025724">
    <property type="entry name" value="GAG-pre-integrase_dom"/>
</dbReference>
<feature type="region of interest" description="Disordered" evidence="1">
    <location>
        <begin position="150"/>
        <end position="188"/>
    </location>
</feature>
<feature type="compositionally biased region" description="Polar residues" evidence="1">
    <location>
        <begin position="495"/>
        <end position="507"/>
    </location>
</feature>
<comment type="caution">
    <text evidence="3">The sequence shown here is derived from an EMBL/GenBank/DDBJ whole genome shotgun (WGS) entry which is preliminary data.</text>
</comment>
<organism evidence="3 4">
    <name type="scientific">Acer yangbiense</name>
    <dbReference type="NCBI Taxonomy" id="1000413"/>
    <lineage>
        <taxon>Eukaryota</taxon>
        <taxon>Viridiplantae</taxon>
        <taxon>Streptophyta</taxon>
        <taxon>Embryophyta</taxon>
        <taxon>Tracheophyta</taxon>
        <taxon>Spermatophyta</taxon>
        <taxon>Magnoliopsida</taxon>
        <taxon>eudicotyledons</taxon>
        <taxon>Gunneridae</taxon>
        <taxon>Pentapetalae</taxon>
        <taxon>rosids</taxon>
        <taxon>malvids</taxon>
        <taxon>Sapindales</taxon>
        <taxon>Sapindaceae</taxon>
        <taxon>Hippocastanoideae</taxon>
        <taxon>Acereae</taxon>
        <taxon>Acer</taxon>
    </lineage>
</organism>
<proteinExistence type="predicted"/>
<reference evidence="4" key="1">
    <citation type="journal article" date="2019" name="Gigascience">
        <title>De novo genome assembly of the endangered Acer yangbiense, a plant species with extremely small populations endemic to Yunnan Province, China.</title>
        <authorList>
            <person name="Yang J."/>
            <person name="Wariss H.M."/>
            <person name="Tao L."/>
            <person name="Zhang R."/>
            <person name="Yun Q."/>
            <person name="Hollingsworth P."/>
            <person name="Dao Z."/>
            <person name="Luo G."/>
            <person name="Guo H."/>
            <person name="Ma Y."/>
            <person name="Sun W."/>
        </authorList>
    </citation>
    <scope>NUCLEOTIDE SEQUENCE [LARGE SCALE GENOMIC DNA]</scope>
    <source>
        <strain evidence="4">cv. Malutang</strain>
    </source>
</reference>
<dbReference type="AlphaFoldDB" id="A0A5C7HBM4"/>
<dbReference type="Pfam" id="PF13976">
    <property type="entry name" value="gag_pre-integrs"/>
    <property type="match status" value="1"/>
</dbReference>
<dbReference type="InterPro" id="IPR036397">
    <property type="entry name" value="RNaseH_sf"/>
</dbReference>
<dbReference type="InterPro" id="IPR001584">
    <property type="entry name" value="Integrase_cat-core"/>
</dbReference>
<dbReference type="EMBL" id="VAHF01000009">
    <property type="protein sequence ID" value="TXG54404.1"/>
    <property type="molecule type" value="Genomic_DNA"/>
</dbReference>
<feature type="region of interest" description="Disordered" evidence="1">
    <location>
        <begin position="486"/>
        <end position="507"/>
    </location>
</feature>
<gene>
    <name evidence="3" type="ORF">EZV62_019660</name>
</gene>
<evidence type="ECO:0000313" key="4">
    <source>
        <dbReference type="Proteomes" id="UP000323000"/>
    </source>
</evidence>
<sequence length="507" mass="55434">MDQNSKRVLQQGFQRDGLSHLKLPASYNSKFAPGVSPNSKFVVCFSDFKCSSFDNNLAADQLSCVDSSSVVDSTASSVSPTTKCIVESCINVNNNTSAAPVSFVSYQHKSSSQNRNQHQGLCILLGDNLITWGARKHKSHRQIVMAISHADESSGAASEPNNGCSSQQKSQSQSQQGTTNNNSGFNGSPGNYQAHMSQCYPNFSNFSDQMQARESGSSKLQALLVSNFNSECTCTNSVPVTLCSHCSTAKAFSAFHVNRIKPCSVFNSAVHGSLLKVWHSKLGHPAFPIVKQVLRKLNLPCSTPTSLDFCDACQYGKAHQLPFTASDTVYKAPLEMVFTDVWGPSPHASSQGYRYYVHFIDAYSRYTWIYPISLKSQVKDMFILFQKHVELALDRKIKCVQSDWGGLFPLTSSSYDKGQSSLSSLPVSALSKATLHMPHKENKVQHHTSYPLPFSHSGTSPLVHRDLSQIPAVPFHIELPAATSCPMQPAPAATSYPSSTPIEQEQV</sequence>
<dbReference type="Proteomes" id="UP000323000">
    <property type="component" value="Chromosome 9"/>
</dbReference>
<keyword evidence="4" id="KW-1185">Reference proteome</keyword>
<dbReference type="SUPFAM" id="SSF53098">
    <property type="entry name" value="Ribonuclease H-like"/>
    <property type="match status" value="1"/>
</dbReference>
<dbReference type="GO" id="GO:0015074">
    <property type="term" value="P:DNA integration"/>
    <property type="evidence" value="ECO:0007669"/>
    <property type="project" value="InterPro"/>
</dbReference>
<accession>A0A5C7HBM4</accession>
<dbReference type="InterPro" id="IPR039537">
    <property type="entry name" value="Retrotran_Ty1/copia-like"/>
</dbReference>
<dbReference type="PROSITE" id="PS50994">
    <property type="entry name" value="INTEGRASE"/>
    <property type="match status" value="1"/>
</dbReference>
<dbReference type="PANTHER" id="PTHR42648">
    <property type="entry name" value="TRANSPOSASE, PUTATIVE-RELATED"/>
    <property type="match status" value="1"/>
</dbReference>
<dbReference type="OrthoDB" id="1436019at2759"/>
<evidence type="ECO:0000256" key="1">
    <source>
        <dbReference type="SAM" id="MobiDB-lite"/>
    </source>
</evidence>
<feature type="domain" description="Integrase catalytic" evidence="2">
    <location>
        <begin position="329"/>
        <end position="469"/>
    </location>
</feature>
<name>A0A5C7HBM4_9ROSI</name>
<dbReference type="Gene3D" id="3.30.420.10">
    <property type="entry name" value="Ribonuclease H-like superfamily/Ribonuclease H"/>
    <property type="match status" value="1"/>
</dbReference>